<dbReference type="RefSeq" id="WP_077132935.1">
    <property type="nucleotide sequence ID" value="NZ_CP014263.1"/>
</dbReference>
<dbReference type="OrthoDB" id="63962at2"/>
<gene>
    <name evidence="1" type="ORF">AWR27_20445</name>
</gene>
<dbReference type="Pfam" id="PF13618">
    <property type="entry name" value="Gluconate_2-dh3"/>
    <property type="match status" value="1"/>
</dbReference>
<proteinExistence type="predicted"/>
<dbReference type="Proteomes" id="UP000187941">
    <property type="component" value="Chromosome"/>
</dbReference>
<dbReference type="AlphaFoldDB" id="A0A1P9X1J9"/>
<evidence type="ECO:0000313" key="2">
    <source>
        <dbReference type="Proteomes" id="UP000187941"/>
    </source>
</evidence>
<evidence type="ECO:0008006" key="3">
    <source>
        <dbReference type="Google" id="ProtNLM"/>
    </source>
</evidence>
<name>A0A1P9X1J9_9BACT</name>
<protein>
    <recommendedName>
        <fullName evidence="3">Gluconate 2-dehydrogenase</fullName>
    </recommendedName>
</protein>
<dbReference type="EMBL" id="CP014263">
    <property type="protein sequence ID" value="AQG81473.1"/>
    <property type="molecule type" value="Genomic_DNA"/>
</dbReference>
<dbReference type="InterPro" id="IPR027056">
    <property type="entry name" value="Gluconate_2DH_su3"/>
</dbReference>
<accession>A0A1P9X1J9</accession>
<dbReference type="STRING" id="1178516.AWR27_20445"/>
<keyword evidence="2" id="KW-1185">Reference proteome</keyword>
<evidence type="ECO:0000313" key="1">
    <source>
        <dbReference type="EMBL" id="AQG81473.1"/>
    </source>
</evidence>
<reference evidence="1 2" key="1">
    <citation type="submission" date="2016-01" db="EMBL/GenBank/DDBJ databases">
        <authorList>
            <person name="Oliw E.H."/>
        </authorList>
    </citation>
    <scope>NUCLEOTIDE SEQUENCE [LARGE SCALE GENOMIC DNA]</scope>
    <source>
        <strain evidence="1 2">DY10</strain>
    </source>
</reference>
<sequence>MTDIRAILQTDLVTEPTRHVLTERLNAPRRQPAFFTADEFALLRAICDRLIPQDDRSDAERVDIAGGIDERLTENKSNGWRYDEMPPDRDAYQLGLRGINQSAELVFGKPFVALSTEQQDSVLKAVQALDSPDSAWQTLPADRFFEELLAEAVENYYSHPLAQAEIDYVGFADAKGWEL</sequence>
<organism evidence="1 2">
    <name type="scientific">Spirosoma montaniterrae</name>
    <dbReference type="NCBI Taxonomy" id="1178516"/>
    <lineage>
        <taxon>Bacteria</taxon>
        <taxon>Pseudomonadati</taxon>
        <taxon>Bacteroidota</taxon>
        <taxon>Cytophagia</taxon>
        <taxon>Cytophagales</taxon>
        <taxon>Cytophagaceae</taxon>
        <taxon>Spirosoma</taxon>
    </lineage>
</organism>
<dbReference type="KEGG" id="smon:AWR27_20445"/>